<dbReference type="PANTHER" id="PTHR46919">
    <property type="entry name" value="ZINC FINGER, C3HC4 TYPE (RING FINGER) FAMILY PROTEIN"/>
    <property type="match status" value="1"/>
</dbReference>
<dbReference type="InterPro" id="IPR036890">
    <property type="entry name" value="HATPase_C_sf"/>
</dbReference>
<dbReference type="Proteomes" id="UP000596742">
    <property type="component" value="Unassembled WGS sequence"/>
</dbReference>
<dbReference type="Pfam" id="PF05168">
    <property type="entry name" value="HEPN"/>
    <property type="match status" value="1"/>
</dbReference>
<feature type="domain" description="Sacsin/Nov" evidence="2">
    <location>
        <begin position="863"/>
        <end position="1113"/>
    </location>
</feature>
<dbReference type="NCBIfam" id="NF047352">
    <property type="entry name" value="P_loop_sacsin"/>
    <property type="match status" value="2"/>
</dbReference>
<protein>
    <submittedName>
        <fullName evidence="3">Sacsin</fullName>
    </submittedName>
</protein>
<dbReference type="InterPro" id="IPR007842">
    <property type="entry name" value="HEPN_dom"/>
</dbReference>
<proteinExistence type="predicted"/>
<dbReference type="SUPFAM" id="SSF55874">
    <property type="entry name" value="ATPase domain of HSP90 chaperone/DNA topoisomerase II/histidine kinase"/>
    <property type="match status" value="2"/>
</dbReference>
<feature type="domain" description="Sacsin/Nov" evidence="2">
    <location>
        <begin position="1908"/>
        <end position="2146"/>
    </location>
</feature>
<sequence length="3872" mass="447396">MEDIRRSVLDFLLLNNENIVHSEEKIVAAIKQKGIDIVIITGNLVAAAAIMNPSYLNSLPESEKMNILQYLLSCEDQGILQGVPLLPLHNGCFTDFDYNSNDIVYVSQDATELFPGLEEKFTKRDLQKEIYDNLLNICTKGLFQLHEFSRSTDKEIVGLLGTTIQKNIGTTTLERLAWKTTNRKTNETWMKTIWNFLKDRKCDLSFFKDLFIVPIMSGDTLLLDDTHDTQEAILCTLSKQFIIKSSKDFKELPDGVCRCLSLLDIVILPALWGEISEHPAIDQYIFKPTVDNVCRLLETVSFSSCRDELIKTFNQECIAADRDEFVSFMSVIESISCRAPKILSSLELFTERHTGRHVSRNELALIVHTEDLPVQYFVENIDASNKPHHNLAVALEMDEIDFSSAVINILAYLENDIGCYSEIDQWNVLNYALTQLKRFPNKQHVSILEVCKHIRFVYDHEGRRKCASEYFDPEDEGLKLILVEADFPDLKKTNIDLKYLRKLGLKSTKDLTENHIIRCTKEIHDKCTNGRCSDIDFARSLKIMELLSSRPELLVDVICDYHFVEPVKKPCSFPSELKWFHPQFAFCKPNDLLDEKYQKLVGCVLPLVSSSACASLSTKCSWNKTPDVKNVIVQLLIIADSYEDIYKPQLLPLISDIFHFLVDNYDSYPKEALDEFKDKEWIWVGSKFVRSHEIYFSKDELPAINFEPYLYTLPGEFQLQKFRTFFTETKFCLSDNPSDLCIEVLKLIKKKHDTNEVNVKDTKEDLQLVVKILNVLKEEDEIDQDVILFPVHTEKANKLVLQPASKCNYCNEDWLKDSADDDGDDIYYVHHDIPMDTAAKLGVPSLTDRLLQNTEWLEEWGQHEQLTTRLKTLLKEYKDGFSVFKELIQNADDAGATKVCFLYDERQNKNARTRLIDKGMAECQGPALWSFNDAQFSNDDLENITKLNGATKELDTAKIGRFGLGFCSVYNLTDVPSFISGNNIVIFDPHTKHLGLALMKKKQPGIKINMSNNRHMLQTMRTQFLPFEGVFDCNLTIKHGRELTYDGTLFRFPLRTTSQGDQSEISHMVYDRHEMMRLLNMFVESGGNLLLFTQNVMSVELYYLPDDERSPKESKLVLRFERNLKQSIDKPLEIIDENSITTVLKAFSKLKLQKQLKQNLSVPSLLSAIFDISVFSRAEDDIGFKGYSSNTKWMITWERGTTTSWDMTMDNNLKGVLAVASIACPVEELNGEIHTINLNVLPVGFYKTSHVFCFLPLPIETNLPVHINGFFAVTGDRQRLCSDSTDDKSSSFENSWNKELMKDAVCNAYVKFLEDLQNTSITTNEKYFERWPEHTIARNSKNSLIEILQIAVYRSICEKNPKVFRTEHTRVSLESCIFLHPDITESDFGKTAIDASYKFKWYDQILIELPRNILSCFEEAGCSKYIKSKIVDVYQFYKTVILPNYADTIWNDQRDEVIIFALQKNDQNLITLLQEYPCIPTEPNGKLKCPGEIVDRRGNVSNLFDSDEECFILKTSQLNNILNQLEDLQIIKDTLSPEMVIDRANSVTIKSYICTVCAVDRCSYLIQYLTRQRCSHLLLSQLRSVRFLPVMGRPEQWVFSWDGESSRNLEVEHTSINRDCNHEDLEICFQLPENLCFEDCFCLVGTLRKVLMKTISDLNPRLMDNLGVKSRKQLELKSVMDNLHLIIKESQDITITESIADQLNTITTDIYAYLNDLLKRGMTHHSKQLQLFKELRTSPCIYVADSFQYPSQVFVELSADCCPHLYSLQHAPNLRRLNDLLHLLGIKKHADTETVMKILEHFRNKYKTTPLPDADLGQYVCILNQLEEAMKREKKVNTAFSGIFAPDENGVLTSTKLLCVEETGVKTRKSMRFSHNTISAALASSIGIISMRKNKIKICSRSRSFGQREELTTRIKGILDGYPFDSGFLKEIIQNADDAKASEVHIVVDFQHHPSDKVFDDSWKPLQGPSLLIYNDSSFSEEDLEGIQNLGIGSKRNDPTKTGQYGVGFNVVYHLTDVPSFLTKGPDVKSGQVLCVLDPNCQYVPEATPSAPGIEYFDLEELWDDYSDVFDCYHSNLLLKEKGTIFRLPLRTSLFAKRSKITRKETDEMLVRSLLHSFMNELNEILLFLNHVERIKVSEIEKGSLKEIYWIEGINSHKSDHQQFNLRVSESAKILRNFRSVQEIPKSEIQYSMTVKDSNKTTKTFFIVRQLGLRENLKIADVVRAIKNEDHNLLPRGGVAFQIDNKEQLVKLEGKTFCFLPLPNKTGLPVHFNGHFVLDHETRRNLWNEPNDCYKLKWNLLILDQIVAHCYVSGLSKLITILNLSDPTQTKDEIANKLTIFHNVFPNIATAKCDYVKHLVKCVYQQIFKENVNLFAIWKPARTTTLIEFVPPRGYNDAYQAVWNCLLPEFESVFPKYIRKLISKVDMNTEMKNLSNTCKCLGVRLVDTPSFVYTSMLTAGLNVKEITPSFLIMFLKSVDVLGGKRECRVDNTNFNTTDNLKICLKYCMKCNEFNDEILGLPLCLRQDNIIQRFDEDHAIYCTHYYDLLPESASMFLHEILINSFPSIIGGIKYFSLDDLVELMPYTLPIENYRTLNRIVEWNPNSKKFPNRYWIERFWNFIDDEIMQMKCKPGSLNKLLSWCLLPCKIKQSVESRENNRGYRKGLTIETIYEHFLYPIDLFQHVLNIHDADAIRNNLADVVEERLRLPTLDIVNKCLHTKVPNFRKSKEVAQCLYLNRDTIQNRLSYVSPADADAILEYISDSLFERTPVDDEVISWIRSLPLHVTVTGHLVSLVDGKRILILPDGMPTSGIALWAHQSRTVLLRKNKRLEKMHISLQCSPRGICDTYTRFVLTSFDNLPRQFHIEHLQYIRDKLLAMTFSGKMHPEQRQLIQTLADVAFIPDFHDNLQQSSYFCSPFNHVMREMCDALRFPCKEFCKKEWQKLLEWTGIKREISAGMVIEFTKTIAETGKFKITQDIIQKSDIVVDHILSRSDITDGLLGQISNTMFIVQHDIPASRQNIFKSYKPKKLICLSGSVMCEHTDLCWSSCTILPKTFSTCWKYRNDLRGTIGLLTPDNKSVIQHIHNVVDDLHAKGNKEGIPTEDMKTIEDLMETVYRWMQENIGQDPHVVRCLINKPVIFLPIQRRFVTCERIVRRLDVDEFKQYLLPAPLRYGKYFDVFEKLGMKPRKSSYHYVKMSEHLYNDVGNNKLNKNDLLVVKTSLDGLYREIRLNKNNFKDDLETLDKFYLPNRTNQLVNAKNIVVSDDEELEAYIKNDNFSKKFFMGLKALEVYLDDSCWFLNQLPEKLRPKFLSQIIKEELNENMDYQENENGGKLSNLMRMSEFAQGFVRIIIDYQSKVTNEKKMTVEDQGEIVEKIRKIRVSIVKTIHFDIFHHQEIVGSCQKSCFFDHKKSELLCAISDVEPLESWLSDNSHLIHKALQKCTEHSYCWDEGHLLKILLKYENVNNISKMLDKLGILPYNLPYKDSVFPDPGISVSKEWHCKLVNGFHEFEIGEYVALLICEASPDGDDSIYVYAKIHEIVPNKTDDSLFSISQLKYKVEVDVRRYEILPAYRLYKFMREPKSSELVPADTVPKRKVQSKDNELIYKDTKDFIDRAWQRPEQERKKLVKRLYMQYHPDRNIENDQQANDIFIYIKSIINERETNSGAFKEEFIFWDQQIKRENIHRIYVTQPSCIQSVANSVSSGSSNMFAQNSASRSYNSAQKPVHHHVVQTVPSPQEARFWFKQAKGDISVASKMMLDEQQEFAYNWICFLCYQATEKALKALHYNRDANNTDILRTNNLQYLVKYFAGEVQTHVTQLVTLLGKQESMMYPSRSNYPMTPLDMYTKAMAEQALQLTTEIIEFVQKALYN</sequence>
<dbReference type="InterPro" id="IPR036869">
    <property type="entry name" value="J_dom_sf"/>
</dbReference>
<gene>
    <name evidence="3" type="ORF">MGAL_10B003047</name>
</gene>
<keyword evidence="4" id="KW-1185">Reference proteome</keyword>
<accession>A0A8B6HL04</accession>
<reference evidence="3" key="1">
    <citation type="submission" date="2018-11" db="EMBL/GenBank/DDBJ databases">
        <authorList>
            <person name="Alioto T."/>
            <person name="Alioto T."/>
        </authorList>
    </citation>
    <scope>NUCLEOTIDE SEQUENCE</scope>
</reference>
<dbReference type="OrthoDB" id="6140196at2759"/>
<name>A0A8B6HL04_MYTGA</name>
<dbReference type="Pfam" id="PF25794">
    <property type="entry name" value="SACS"/>
    <property type="match status" value="2"/>
</dbReference>
<dbReference type="PANTHER" id="PTHR46919:SF2">
    <property type="entry name" value="SACSIN"/>
    <property type="match status" value="1"/>
</dbReference>
<dbReference type="SUPFAM" id="SSF81593">
    <property type="entry name" value="Nucleotidyltransferase substrate binding subunit/domain"/>
    <property type="match status" value="1"/>
</dbReference>
<dbReference type="EMBL" id="UYJE01010247">
    <property type="protein sequence ID" value="VDI81264.1"/>
    <property type="molecule type" value="Genomic_DNA"/>
</dbReference>
<organism evidence="3 4">
    <name type="scientific">Mytilus galloprovincialis</name>
    <name type="common">Mediterranean mussel</name>
    <dbReference type="NCBI Taxonomy" id="29158"/>
    <lineage>
        <taxon>Eukaryota</taxon>
        <taxon>Metazoa</taxon>
        <taxon>Spiralia</taxon>
        <taxon>Lophotrochozoa</taxon>
        <taxon>Mollusca</taxon>
        <taxon>Bivalvia</taxon>
        <taxon>Autobranchia</taxon>
        <taxon>Pteriomorphia</taxon>
        <taxon>Mytilida</taxon>
        <taxon>Mytiloidea</taxon>
        <taxon>Mytilidae</taxon>
        <taxon>Mytilinae</taxon>
        <taxon>Mytilus</taxon>
    </lineage>
</organism>
<comment type="caution">
    <text evidence="3">The sequence shown here is derived from an EMBL/GenBank/DDBJ whole genome shotgun (WGS) entry which is preliminary data.</text>
</comment>
<feature type="domain" description="HEPN" evidence="1">
    <location>
        <begin position="3741"/>
        <end position="3868"/>
    </location>
</feature>
<dbReference type="Gene3D" id="1.20.120.330">
    <property type="entry name" value="Nucleotidyltransferases domain 2"/>
    <property type="match status" value="1"/>
</dbReference>
<dbReference type="Gene3D" id="1.10.287.110">
    <property type="entry name" value="DnaJ domain"/>
    <property type="match status" value="1"/>
</dbReference>
<evidence type="ECO:0000313" key="3">
    <source>
        <dbReference type="EMBL" id="VDI81264.1"/>
    </source>
</evidence>
<evidence type="ECO:0000313" key="4">
    <source>
        <dbReference type="Proteomes" id="UP000596742"/>
    </source>
</evidence>
<dbReference type="InterPro" id="IPR058210">
    <property type="entry name" value="SACS/Nov_dom"/>
</dbReference>
<evidence type="ECO:0000259" key="1">
    <source>
        <dbReference type="Pfam" id="PF05168"/>
    </source>
</evidence>
<evidence type="ECO:0000259" key="2">
    <source>
        <dbReference type="Pfam" id="PF25794"/>
    </source>
</evidence>
<dbReference type="Gene3D" id="3.30.565.10">
    <property type="entry name" value="Histidine kinase-like ATPase, C-terminal domain"/>
    <property type="match status" value="1"/>
</dbReference>